<name>A0A5D8ZF33_9FLAO</name>
<reference evidence="6 7" key="1">
    <citation type="submission" date="2019-08" db="EMBL/GenBank/DDBJ databases">
        <title>Draft genome sequence of Chryseobacterium sp. Gsoil 183.</title>
        <authorList>
            <person name="Im W.-T."/>
        </authorList>
    </citation>
    <scope>NUCLEOTIDE SEQUENCE [LARGE SCALE GENOMIC DNA]</scope>
    <source>
        <strain evidence="6 7">Gsoil 183</strain>
    </source>
</reference>
<keyword evidence="4" id="KW-0472">Membrane</keyword>
<dbReference type="Gene3D" id="1.25.40.10">
    <property type="entry name" value="Tetratricopeptide repeat domain"/>
    <property type="match status" value="2"/>
</dbReference>
<dbReference type="OrthoDB" id="5295174at2"/>
<dbReference type="GO" id="GO:0043565">
    <property type="term" value="F:sequence-specific DNA binding"/>
    <property type="evidence" value="ECO:0007669"/>
    <property type="project" value="InterPro"/>
</dbReference>
<evidence type="ECO:0000313" key="6">
    <source>
        <dbReference type="EMBL" id="TZF93499.1"/>
    </source>
</evidence>
<evidence type="ECO:0000256" key="3">
    <source>
        <dbReference type="ARBA" id="ARBA00023163"/>
    </source>
</evidence>
<dbReference type="AlphaFoldDB" id="A0A5D8ZF33"/>
<dbReference type="PROSITE" id="PS51257">
    <property type="entry name" value="PROKAR_LIPOPROTEIN"/>
    <property type="match status" value="1"/>
</dbReference>
<dbReference type="InterPro" id="IPR009057">
    <property type="entry name" value="Homeodomain-like_sf"/>
</dbReference>
<gene>
    <name evidence="6" type="ORF">FW781_17550</name>
</gene>
<keyword evidence="1" id="KW-0805">Transcription regulation</keyword>
<dbReference type="SMART" id="SM00342">
    <property type="entry name" value="HTH_ARAC"/>
    <property type="match status" value="1"/>
</dbReference>
<feature type="domain" description="HTH araC/xylS-type" evidence="5">
    <location>
        <begin position="435"/>
        <end position="527"/>
    </location>
</feature>
<dbReference type="Proteomes" id="UP000323884">
    <property type="component" value="Unassembled WGS sequence"/>
</dbReference>
<keyword evidence="7" id="KW-1185">Reference proteome</keyword>
<dbReference type="RefSeq" id="WP_149388600.1">
    <property type="nucleotide sequence ID" value="NZ_VTRU01000005.1"/>
</dbReference>
<dbReference type="PANTHER" id="PTHR43280:SF2">
    <property type="entry name" value="HTH-TYPE TRANSCRIPTIONAL REGULATOR EXSA"/>
    <property type="match status" value="1"/>
</dbReference>
<dbReference type="GO" id="GO:0003700">
    <property type="term" value="F:DNA-binding transcription factor activity"/>
    <property type="evidence" value="ECO:0007669"/>
    <property type="project" value="InterPro"/>
</dbReference>
<keyword evidence="4" id="KW-0812">Transmembrane</keyword>
<evidence type="ECO:0000256" key="1">
    <source>
        <dbReference type="ARBA" id="ARBA00023015"/>
    </source>
</evidence>
<evidence type="ECO:0000256" key="2">
    <source>
        <dbReference type="ARBA" id="ARBA00023125"/>
    </source>
</evidence>
<comment type="caution">
    <text evidence="6">The sequence shown here is derived from an EMBL/GenBank/DDBJ whole genome shotgun (WGS) entry which is preliminary data.</text>
</comment>
<dbReference type="InterPro" id="IPR011990">
    <property type="entry name" value="TPR-like_helical_dom_sf"/>
</dbReference>
<dbReference type="PANTHER" id="PTHR43280">
    <property type="entry name" value="ARAC-FAMILY TRANSCRIPTIONAL REGULATOR"/>
    <property type="match status" value="1"/>
</dbReference>
<dbReference type="PROSITE" id="PS01124">
    <property type="entry name" value="HTH_ARAC_FAMILY_2"/>
    <property type="match status" value="1"/>
</dbReference>
<proteinExistence type="predicted"/>
<evidence type="ECO:0000256" key="4">
    <source>
        <dbReference type="SAM" id="Phobius"/>
    </source>
</evidence>
<dbReference type="Gene3D" id="1.10.10.60">
    <property type="entry name" value="Homeodomain-like"/>
    <property type="match status" value="2"/>
</dbReference>
<dbReference type="SUPFAM" id="SSF48452">
    <property type="entry name" value="TPR-like"/>
    <property type="match status" value="1"/>
</dbReference>
<dbReference type="EMBL" id="VTRU01000005">
    <property type="protein sequence ID" value="TZF93499.1"/>
    <property type="molecule type" value="Genomic_DNA"/>
</dbReference>
<keyword evidence="4" id="KW-1133">Transmembrane helix</keyword>
<dbReference type="InterPro" id="IPR018060">
    <property type="entry name" value="HTH_AraC"/>
</dbReference>
<evidence type="ECO:0000259" key="5">
    <source>
        <dbReference type="PROSITE" id="PS01124"/>
    </source>
</evidence>
<feature type="transmembrane region" description="Helical" evidence="4">
    <location>
        <begin position="350"/>
        <end position="372"/>
    </location>
</feature>
<dbReference type="SUPFAM" id="SSF46689">
    <property type="entry name" value="Homeodomain-like"/>
    <property type="match status" value="1"/>
</dbReference>
<protein>
    <submittedName>
        <fullName evidence="6">Helix-turn-helix transcriptional regulator</fullName>
    </submittedName>
</protein>
<keyword evidence="3" id="KW-0804">Transcription</keyword>
<sequence>MKKLLLFSFCLIFFACKQQTSEAKKKEIDKMIILATKLSSPANPAMDLDKGIALYTEAEKRSEAIGYKEGLMSSCKYLMKKLIDGNGDNEKSLTYGEKTEKLAQELNDDEALAEVHEFRGSAYRNLGLNSEAYNEFQIALSYYKKNNQHLRSSSTYLKLASYAEATKAPQDTILSYFKKSLYEIERLPDNDKNILSMDEKYYMLSFIHIQIGMFYTGIYKPQQPELAEKYLLEALHILETKKIKTLPSKIILLNALGSFYEYTQQPQKAIPYSTEVLKLEKKSKHVNERLTAYMVLANSYEALKSKDSTLRYTQLYSDLSDSISVTQKKITDNTLKDISTQKDISYNNSIFKILTSSILAIFAVIFIGVLYLRQKNRKIRKNYEKLVEKLNVNTSNTENTSKVEKKASTFTPISDETLASILSKLNKFESSDKYLKKNINLSSLAHSLNTNQRYLTEIIKTQKGKSFSNYINGLKIEYITQKLYDDPQYLEYKISYLAEECGFASHQVFITVFKKETGVTPSYFIENLKKNRQTQL</sequence>
<evidence type="ECO:0000313" key="7">
    <source>
        <dbReference type="Proteomes" id="UP000323884"/>
    </source>
</evidence>
<organism evidence="6 7">
    <name type="scientific">Chryseobacterium panacisoli</name>
    <dbReference type="NCBI Taxonomy" id="1807141"/>
    <lineage>
        <taxon>Bacteria</taxon>
        <taxon>Pseudomonadati</taxon>
        <taxon>Bacteroidota</taxon>
        <taxon>Flavobacteriia</taxon>
        <taxon>Flavobacteriales</taxon>
        <taxon>Weeksellaceae</taxon>
        <taxon>Chryseobacterium group</taxon>
        <taxon>Chryseobacterium</taxon>
    </lineage>
</organism>
<dbReference type="Pfam" id="PF12833">
    <property type="entry name" value="HTH_18"/>
    <property type="match status" value="1"/>
</dbReference>
<accession>A0A5D8ZF33</accession>
<keyword evidence="2" id="KW-0238">DNA-binding</keyword>